<dbReference type="PANTHER" id="PTHR33558:SF1">
    <property type="entry name" value="GLUTAREDOXIN-LIKE PROTEIN C5ORF63 HOMOLOG"/>
    <property type="match status" value="1"/>
</dbReference>
<sequence>MRPSLALRMYTAQLTLFTRANCGLCDVAKARIDEVLKKRTVDYNEVDIIAEGNQKWRNMYEFDVPVLHVERVMHTYSKPNIVTEAQKLMHRFTVEEVEKLIDETEQGSA</sequence>
<dbReference type="Pfam" id="PF05768">
    <property type="entry name" value="Glrx-like"/>
    <property type="match status" value="1"/>
</dbReference>
<dbReference type="HOGENOM" id="CLU_125054_0_2_1"/>
<protein>
    <recommendedName>
        <fullName evidence="1">Glutaredoxin-like protein</fullName>
    </recommendedName>
</protein>
<comment type="similarity">
    <text evidence="1">Belongs to the glutaredoxin family.</text>
</comment>
<reference evidence="2 3" key="1">
    <citation type="submission" date="2013-03" db="EMBL/GenBank/DDBJ databases">
        <title>The Genome Sequence of Phialophora europaea CBS 101466.</title>
        <authorList>
            <consortium name="The Broad Institute Genomics Platform"/>
            <person name="Cuomo C."/>
            <person name="de Hoog S."/>
            <person name="Gorbushina A."/>
            <person name="Walker B."/>
            <person name="Young S.K."/>
            <person name="Zeng Q."/>
            <person name="Gargeya S."/>
            <person name="Fitzgerald M."/>
            <person name="Haas B."/>
            <person name="Abouelleil A."/>
            <person name="Allen A.W."/>
            <person name="Alvarado L."/>
            <person name="Arachchi H.M."/>
            <person name="Berlin A.M."/>
            <person name="Chapman S.B."/>
            <person name="Gainer-Dewar J."/>
            <person name="Goldberg J."/>
            <person name="Griggs A."/>
            <person name="Gujja S."/>
            <person name="Hansen M."/>
            <person name="Howarth C."/>
            <person name="Imamovic A."/>
            <person name="Ireland A."/>
            <person name="Larimer J."/>
            <person name="McCowan C."/>
            <person name="Murphy C."/>
            <person name="Pearson M."/>
            <person name="Poon T.W."/>
            <person name="Priest M."/>
            <person name="Roberts A."/>
            <person name="Saif S."/>
            <person name="Shea T."/>
            <person name="Sisk P."/>
            <person name="Sykes S."/>
            <person name="Wortman J."/>
            <person name="Nusbaum C."/>
            <person name="Birren B."/>
        </authorList>
    </citation>
    <scope>NUCLEOTIDE SEQUENCE [LARGE SCALE GENOMIC DNA]</scope>
    <source>
        <strain evidence="2 3">CBS 101466</strain>
    </source>
</reference>
<evidence type="ECO:0000313" key="3">
    <source>
        <dbReference type="Proteomes" id="UP000030752"/>
    </source>
</evidence>
<evidence type="ECO:0000313" key="2">
    <source>
        <dbReference type="EMBL" id="ETN46320.1"/>
    </source>
</evidence>
<keyword evidence="1" id="KW-0813">Transport</keyword>
<dbReference type="InterPro" id="IPR052565">
    <property type="entry name" value="Glutaredoxin-like_YDR286C"/>
</dbReference>
<evidence type="ECO:0000256" key="1">
    <source>
        <dbReference type="RuleBase" id="RU363082"/>
    </source>
</evidence>
<accession>W2SCH2</accession>
<dbReference type="InterPro" id="IPR036249">
    <property type="entry name" value="Thioredoxin-like_sf"/>
</dbReference>
<dbReference type="AlphaFoldDB" id="W2SCH2"/>
<dbReference type="Gene3D" id="3.40.30.10">
    <property type="entry name" value="Glutaredoxin"/>
    <property type="match status" value="1"/>
</dbReference>
<dbReference type="InterPro" id="IPR008554">
    <property type="entry name" value="Glutaredoxin-like"/>
</dbReference>
<dbReference type="GeneID" id="19967843"/>
<dbReference type="RefSeq" id="XP_008711032.1">
    <property type="nucleotide sequence ID" value="XM_008712810.1"/>
</dbReference>
<dbReference type="InParanoid" id="W2SCH2"/>
<name>W2SCH2_CYPE1</name>
<dbReference type="OrthoDB" id="429967at2759"/>
<gene>
    <name evidence="2" type="ORF">HMPREF1541_00504</name>
</gene>
<dbReference type="EMBL" id="KB822711">
    <property type="protein sequence ID" value="ETN46320.1"/>
    <property type="molecule type" value="Genomic_DNA"/>
</dbReference>
<dbReference type="SUPFAM" id="SSF52833">
    <property type="entry name" value="Thioredoxin-like"/>
    <property type="match status" value="1"/>
</dbReference>
<dbReference type="VEuPathDB" id="FungiDB:HMPREF1541_00504"/>
<dbReference type="PANTHER" id="PTHR33558">
    <property type="entry name" value="GLUTAREDOXIN-LIKE PROTEIN C5ORF63 HOMOLOG"/>
    <property type="match status" value="1"/>
</dbReference>
<dbReference type="Proteomes" id="UP000030752">
    <property type="component" value="Unassembled WGS sequence"/>
</dbReference>
<proteinExistence type="inferred from homology"/>
<keyword evidence="1" id="KW-0249">Electron transport</keyword>
<dbReference type="eggNOG" id="ENOG502SC8X">
    <property type="taxonomic scope" value="Eukaryota"/>
</dbReference>
<organism evidence="2 3">
    <name type="scientific">Cyphellophora europaea (strain CBS 101466)</name>
    <name type="common">Phialophora europaea</name>
    <dbReference type="NCBI Taxonomy" id="1220924"/>
    <lineage>
        <taxon>Eukaryota</taxon>
        <taxon>Fungi</taxon>
        <taxon>Dikarya</taxon>
        <taxon>Ascomycota</taxon>
        <taxon>Pezizomycotina</taxon>
        <taxon>Eurotiomycetes</taxon>
        <taxon>Chaetothyriomycetidae</taxon>
        <taxon>Chaetothyriales</taxon>
        <taxon>Cyphellophoraceae</taxon>
        <taxon>Cyphellophora</taxon>
    </lineage>
</organism>
<keyword evidence="3" id="KW-1185">Reference proteome</keyword>